<dbReference type="EMBL" id="JARBHB010000015">
    <property type="protein sequence ID" value="KAJ8868199.1"/>
    <property type="molecule type" value="Genomic_DNA"/>
</dbReference>
<organism evidence="1 2">
    <name type="scientific">Dryococelus australis</name>
    <dbReference type="NCBI Taxonomy" id="614101"/>
    <lineage>
        <taxon>Eukaryota</taxon>
        <taxon>Metazoa</taxon>
        <taxon>Ecdysozoa</taxon>
        <taxon>Arthropoda</taxon>
        <taxon>Hexapoda</taxon>
        <taxon>Insecta</taxon>
        <taxon>Pterygota</taxon>
        <taxon>Neoptera</taxon>
        <taxon>Polyneoptera</taxon>
        <taxon>Phasmatodea</taxon>
        <taxon>Verophasmatodea</taxon>
        <taxon>Anareolatae</taxon>
        <taxon>Phasmatidae</taxon>
        <taxon>Eurycanthinae</taxon>
        <taxon>Dryococelus</taxon>
    </lineage>
</organism>
<name>A0ABQ9GAV7_9NEOP</name>
<reference evidence="1 2" key="1">
    <citation type="submission" date="2023-02" db="EMBL/GenBank/DDBJ databases">
        <title>LHISI_Scaffold_Assembly.</title>
        <authorList>
            <person name="Stuart O.P."/>
            <person name="Cleave R."/>
            <person name="Magrath M.J.L."/>
            <person name="Mikheyev A.S."/>
        </authorList>
    </citation>
    <scope>NUCLEOTIDE SEQUENCE [LARGE SCALE GENOMIC DNA]</scope>
    <source>
        <strain evidence="1">Daus_M_001</strain>
        <tissue evidence="1">Leg muscle</tissue>
    </source>
</reference>
<protein>
    <submittedName>
        <fullName evidence="1">Uncharacterized protein</fullName>
    </submittedName>
</protein>
<gene>
    <name evidence="1" type="ORF">PR048_032008</name>
</gene>
<keyword evidence="2" id="KW-1185">Reference proteome</keyword>
<evidence type="ECO:0000313" key="1">
    <source>
        <dbReference type="EMBL" id="KAJ8868199.1"/>
    </source>
</evidence>
<comment type="caution">
    <text evidence="1">The sequence shown here is derived from an EMBL/GenBank/DDBJ whole genome shotgun (WGS) entry which is preliminary data.</text>
</comment>
<sequence>MDDINCVVTIVDPQFKAALFQNETVRMHAINLLKKEIIHNDGIQYHQVEEAHSESVWDALDKLPLSIQGNEPDPKIKAIDAY</sequence>
<accession>A0ABQ9GAV7</accession>
<dbReference type="Proteomes" id="UP001159363">
    <property type="component" value="Chromosome 14"/>
</dbReference>
<evidence type="ECO:0000313" key="2">
    <source>
        <dbReference type="Proteomes" id="UP001159363"/>
    </source>
</evidence>
<proteinExistence type="predicted"/>